<dbReference type="EMBL" id="CAMPGE010002938">
    <property type="protein sequence ID" value="CAI2361756.1"/>
    <property type="molecule type" value="Genomic_DNA"/>
</dbReference>
<organism evidence="2 3">
    <name type="scientific">Euplotes crassus</name>
    <dbReference type="NCBI Taxonomy" id="5936"/>
    <lineage>
        <taxon>Eukaryota</taxon>
        <taxon>Sar</taxon>
        <taxon>Alveolata</taxon>
        <taxon>Ciliophora</taxon>
        <taxon>Intramacronucleata</taxon>
        <taxon>Spirotrichea</taxon>
        <taxon>Hypotrichia</taxon>
        <taxon>Euplotida</taxon>
        <taxon>Euplotidae</taxon>
        <taxon>Moneuplotes</taxon>
    </lineage>
</organism>
<dbReference type="AlphaFoldDB" id="A0AAD1X8L6"/>
<feature type="compositionally biased region" description="Polar residues" evidence="1">
    <location>
        <begin position="1"/>
        <end position="11"/>
    </location>
</feature>
<reference evidence="2" key="1">
    <citation type="submission" date="2023-07" db="EMBL/GenBank/DDBJ databases">
        <authorList>
            <consortium name="AG Swart"/>
            <person name="Singh M."/>
            <person name="Singh A."/>
            <person name="Seah K."/>
            <person name="Emmerich C."/>
        </authorList>
    </citation>
    <scope>NUCLEOTIDE SEQUENCE</scope>
    <source>
        <strain evidence="2">DP1</strain>
    </source>
</reference>
<keyword evidence="3" id="KW-1185">Reference proteome</keyword>
<evidence type="ECO:0000313" key="3">
    <source>
        <dbReference type="Proteomes" id="UP001295684"/>
    </source>
</evidence>
<feature type="region of interest" description="Disordered" evidence="1">
    <location>
        <begin position="108"/>
        <end position="138"/>
    </location>
</feature>
<feature type="region of interest" description="Disordered" evidence="1">
    <location>
        <begin position="1"/>
        <end position="50"/>
    </location>
</feature>
<gene>
    <name evidence="2" type="ORF">ECRASSUSDP1_LOCUS3069</name>
</gene>
<protein>
    <submittedName>
        <fullName evidence="2">Uncharacterized protein</fullName>
    </submittedName>
</protein>
<evidence type="ECO:0000256" key="1">
    <source>
        <dbReference type="SAM" id="MobiDB-lite"/>
    </source>
</evidence>
<sequence>MSNQEMCNKTSVEPREHVGPVSTYFQRSLDSRKHHMRPRTKSPFPPLKRKVSHNMGSLVKQNESFSTAIDKNIIEICSDTKLSPETSMLTNYKMLSYDDPAWKEFAKNKKGKDRDRDLGGSRGTTQQSNPFSDSTNKRHCFSIDKSTREFCDMSAPTSANSLKIGMNRRSRVGSQNIRVKPFVRKETCLPIKIELNKSFINWKAVALNSNDLSQNDKENLGFSPPCHEKEVIRAGPVKASRAFSHETGRKLYKDIISEFNPAISRAALDSLPKKCFDPANISRSLNRQYGVATRDLSSSSKGPLSNKTSKILNENARQCKYRSDYVNYSKYKKQQSIRLYGNSVSYGPNYSINNLTNNSFKEENSKSAKRAPHILEESHRDHSQIIMKGRKVAGLAPIQAGIHVRPKESSLPKCKCEPRNRIKISRCGAKIPFLTSKKCQKNCCNRKNLNLKTTKCPSEKYQNLSCINIKNTSKLVNNLPKSMDTSAAASDCQVDDINPSYYLTFGSRI</sequence>
<comment type="caution">
    <text evidence="2">The sequence shown here is derived from an EMBL/GenBank/DDBJ whole genome shotgun (WGS) entry which is preliminary data.</text>
</comment>
<feature type="compositionally biased region" description="Polar residues" evidence="1">
    <location>
        <begin position="123"/>
        <end position="134"/>
    </location>
</feature>
<evidence type="ECO:0000313" key="2">
    <source>
        <dbReference type="EMBL" id="CAI2361756.1"/>
    </source>
</evidence>
<feature type="compositionally biased region" description="Basic and acidic residues" evidence="1">
    <location>
        <begin position="108"/>
        <end position="119"/>
    </location>
</feature>
<accession>A0AAD1X8L6</accession>
<dbReference type="Proteomes" id="UP001295684">
    <property type="component" value="Unassembled WGS sequence"/>
</dbReference>
<proteinExistence type="predicted"/>
<name>A0AAD1X8L6_EUPCR</name>